<comment type="cofactor">
    <cofactor evidence="1">
        <name>Zn(2+)</name>
        <dbReference type="ChEBI" id="CHEBI:29105"/>
    </cofactor>
</comment>
<organism evidence="7 8">
    <name type="scientific">Winogradskyella litorisediminis</name>
    <dbReference type="NCBI Taxonomy" id="1156618"/>
    <lineage>
        <taxon>Bacteria</taxon>
        <taxon>Pseudomonadati</taxon>
        <taxon>Bacteroidota</taxon>
        <taxon>Flavobacteriia</taxon>
        <taxon>Flavobacteriales</taxon>
        <taxon>Flavobacteriaceae</taxon>
        <taxon>Winogradskyella</taxon>
    </lineage>
</organism>
<evidence type="ECO:0000313" key="8">
    <source>
        <dbReference type="Proteomes" id="UP001597013"/>
    </source>
</evidence>
<evidence type="ECO:0000256" key="3">
    <source>
        <dbReference type="ARBA" id="ARBA00022723"/>
    </source>
</evidence>
<dbReference type="PANTHER" id="PTHR43114:SF6">
    <property type="entry name" value="ADENINE DEAMINASE"/>
    <property type="match status" value="1"/>
</dbReference>
<feature type="domain" description="Adenosine deaminase" evidence="6">
    <location>
        <begin position="36"/>
        <end position="303"/>
    </location>
</feature>
<dbReference type="Proteomes" id="UP001597013">
    <property type="component" value="Unassembled WGS sequence"/>
</dbReference>
<keyword evidence="3" id="KW-0479">Metal-binding</keyword>
<comment type="similarity">
    <text evidence="2">Belongs to the metallo-dependent hydrolases superfamily. Adenosine and AMP deaminases family.</text>
</comment>
<evidence type="ECO:0000256" key="2">
    <source>
        <dbReference type="ARBA" id="ARBA00006676"/>
    </source>
</evidence>
<dbReference type="InterPro" id="IPR001365">
    <property type="entry name" value="A_deaminase_dom"/>
</dbReference>
<dbReference type="SUPFAM" id="SSF51556">
    <property type="entry name" value="Metallo-dependent hydrolases"/>
    <property type="match status" value="1"/>
</dbReference>
<accession>A0ABW3N7D7</accession>
<dbReference type="PANTHER" id="PTHR43114">
    <property type="entry name" value="ADENINE DEAMINASE"/>
    <property type="match status" value="1"/>
</dbReference>
<comment type="caution">
    <text evidence="7">The sequence shown here is derived from an EMBL/GenBank/DDBJ whole genome shotgun (WGS) entry which is preliminary data.</text>
</comment>
<evidence type="ECO:0000256" key="5">
    <source>
        <dbReference type="ARBA" id="ARBA00022833"/>
    </source>
</evidence>
<keyword evidence="8" id="KW-1185">Reference proteome</keyword>
<evidence type="ECO:0000256" key="4">
    <source>
        <dbReference type="ARBA" id="ARBA00022801"/>
    </source>
</evidence>
<dbReference type="Pfam" id="PF00962">
    <property type="entry name" value="A_deaminase"/>
    <property type="match status" value="1"/>
</dbReference>
<evidence type="ECO:0000256" key="1">
    <source>
        <dbReference type="ARBA" id="ARBA00001947"/>
    </source>
</evidence>
<dbReference type="Gene3D" id="3.20.20.140">
    <property type="entry name" value="Metal-dependent hydrolases"/>
    <property type="match status" value="1"/>
</dbReference>
<evidence type="ECO:0000313" key="7">
    <source>
        <dbReference type="EMBL" id="MFD1062879.1"/>
    </source>
</evidence>
<dbReference type="RefSeq" id="WP_386129132.1">
    <property type="nucleotide sequence ID" value="NZ_JBHTJL010000009.1"/>
</dbReference>
<name>A0ABW3N7D7_9FLAO</name>
<gene>
    <name evidence="7" type="ORF">ACFQ1Q_06440</name>
</gene>
<dbReference type="InterPro" id="IPR032466">
    <property type="entry name" value="Metal_Hydrolase"/>
</dbReference>
<keyword evidence="5" id="KW-0862">Zinc</keyword>
<keyword evidence="4" id="KW-0378">Hydrolase</keyword>
<dbReference type="EMBL" id="JBHTJL010000009">
    <property type="protein sequence ID" value="MFD1062879.1"/>
    <property type="molecule type" value="Genomic_DNA"/>
</dbReference>
<proteinExistence type="inferred from homology"/>
<protein>
    <recommendedName>
        <fullName evidence="6">Adenosine deaminase domain-containing protein</fullName>
    </recommendedName>
</protein>
<reference evidence="8" key="1">
    <citation type="journal article" date="2019" name="Int. J. Syst. Evol. Microbiol.">
        <title>The Global Catalogue of Microorganisms (GCM) 10K type strain sequencing project: providing services to taxonomists for standard genome sequencing and annotation.</title>
        <authorList>
            <consortium name="The Broad Institute Genomics Platform"/>
            <consortium name="The Broad Institute Genome Sequencing Center for Infectious Disease"/>
            <person name="Wu L."/>
            <person name="Ma J."/>
        </authorList>
    </citation>
    <scope>NUCLEOTIDE SEQUENCE [LARGE SCALE GENOMIC DNA]</scope>
    <source>
        <strain evidence="8">CCUG 62215</strain>
    </source>
</reference>
<dbReference type="InterPro" id="IPR006330">
    <property type="entry name" value="Ado/ade_deaminase"/>
</dbReference>
<sequence>MTANQFRDKIYKLPKGDVHSHLHLAGSQKRFKEKYPDANLNFPKTYDGLTGMIDFIYGHLNTIMVKGEDVKNFMEIAVQSAIDDNVTLLEASVDLNLSRFFDDSVDTVIDVTKNLKDKFKDQIDFRPDLGINKDLEIEKVYINGIKCIKSGVFSGVDLYGQEVGKDLNPFVDFYKKAKDLGLKTKVHIGEFSDYKSINHTINLFIPDELQHGIRAVDSQETMDLIARHNIRLNVCPSSNLLLGAVKDIRQHPLRKLYDNGIKLTINTDDLILFDASVTDEFVKLYEAEVFTANELDEIRKNALI</sequence>
<evidence type="ECO:0000259" key="6">
    <source>
        <dbReference type="Pfam" id="PF00962"/>
    </source>
</evidence>